<proteinExistence type="predicted"/>
<organism evidence="2 3">
    <name type="scientific">Acanthoscelides obtectus</name>
    <name type="common">Bean weevil</name>
    <name type="synonym">Bruchus obtectus</name>
    <dbReference type="NCBI Taxonomy" id="200917"/>
    <lineage>
        <taxon>Eukaryota</taxon>
        <taxon>Metazoa</taxon>
        <taxon>Ecdysozoa</taxon>
        <taxon>Arthropoda</taxon>
        <taxon>Hexapoda</taxon>
        <taxon>Insecta</taxon>
        <taxon>Pterygota</taxon>
        <taxon>Neoptera</taxon>
        <taxon>Endopterygota</taxon>
        <taxon>Coleoptera</taxon>
        <taxon>Polyphaga</taxon>
        <taxon>Cucujiformia</taxon>
        <taxon>Chrysomeloidea</taxon>
        <taxon>Chrysomelidae</taxon>
        <taxon>Bruchinae</taxon>
        <taxon>Bruchini</taxon>
        <taxon>Acanthoscelides</taxon>
    </lineage>
</organism>
<sequence length="311" mass="32704">MPPIPPIPPMPPPMPAGIGGSSFGISVMTASAVVSRDATPDASTIAVLTTYKEKIVTLVETDTYLGRIDDAPLVHIDILSVERVVPVIAILLLDLGNDRSAIYASIARNRHTRHLQRPLDDLDADVLVIVGGLDGVQALGAAQQSGAAARHDALFDCCAGGVQSVGDAVFLLVHFHFAAAAYFQDGHAGCQASQTFLEGKICVSKSPGNEKESFKINPATSHLSSPRGARHRPRSSWRRGAAAAGPFASVNASVLAGEPICSYQSTTRRDRDLRAFDAITGTGVCGGRGADADKPWLTIRKQQKTTSCVSG</sequence>
<name>A0A9P0KRN3_ACAOB</name>
<evidence type="ECO:0000313" key="2">
    <source>
        <dbReference type="EMBL" id="CAH1981570.1"/>
    </source>
</evidence>
<accession>A0A9P0KRN3</accession>
<dbReference type="AlphaFoldDB" id="A0A9P0KRN3"/>
<evidence type="ECO:0000256" key="1">
    <source>
        <dbReference type="SAM" id="MobiDB-lite"/>
    </source>
</evidence>
<feature type="region of interest" description="Disordered" evidence="1">
    <location>
        <begin position="208"/>
        <end position="240"/>
    </location>
</feature>
<comment type="caution">
    <text evidence="2">The sequence shown here is derived from an EMBL/GenBank/DDBJ whole genome shotgun (WGS) entry which is preliminary data.</text>
</comment>
<dbReference type="OrthoDB" id="7379922at2759"/>
<dbReference type="Proteomes" id="UP001152888">
    <property type="component" value="Unassembled WGS sequence"/>
</dbReference>
<reference evidence="2" key="1">
    <citation type="submission" date="2022-03" db="EMBL/GenBank/DDBJ databases">
        <authorList>
            <person name="Sayadi A."/>
        </authorList>
    </citation>
    <scope>NUCLEOTIDE SEQUENCE</scope>
</reference>
<dbReference type="AntiFam" id="ANF00222">
    <property type="entry name" value="Shadow ORF (opposite groL1)"/>
</dbReference>
<dbReference type="EMBL" id="CAKOFQ010006910">
    <property type="protein sequence ID" value="CAH1981570.1"/>
    <property type="molecule type" value="Genomic_DNA"/>
</dbReference>
<evidence type="ECO:0000313" key="3">
    <source>
        <dbReference type="Proteomes" id="UP001152888"/>
    </source>
</evidence>
<protein>
    <submittedName>
        <fullName evidence="2">Uncharacterized protein</fullName>
    </submittedName>
</protein>
<gene>
    <name evidence="2" type="ORF">ACAOBT_LOCUS14560</name>
</gene>
<feature type="compositionally biased region" description="Basic residues" evidence="1">
    <location>
        <begin position="228"/>
        <end position="237"/>
    </location>
</feature>
<keyword evidence="3" id="KW-1185">Reference proteome</keyword>